<evidence type="ECO:0000313" key="9">
    <source>
        <dbReference type="Proteomes" id="UP001142610"/>
    </source>
</evidence>
<evidence type="ECO:0000259" key="5">
    <source>
        <dbReference type="Pfam" id="PF00557"/>
    </source>
</evidence>
<dbReference type="InterPro" id="IPR033740">
    <property type="entry name" value="Pept_M24B"/>
</dbReference>
<dbReference type="Gene3D" id="3.90.230.10">
    <property type="entry name" value="Creatinase/methionine aminopeptidase superfamily"/>
    <property type="match status" value="1"/>
</dbReference>
<evidence type="ECO:0000256" key="3">
    <source>
        <dbReference type="ARBA" id="ARBA00022801"/>
    </source>
</evidence>
<keyword evidence="3" id="KW-0378">Hydrolase</keyword>
<keyword evidence="8" id="KW-0031">Aminopeptidase</keyword>
<dbReference type="InterPro" id="IPR000587">
    <property type="entry name" value="Creatinase_N"/>
</dbReference>
<keyword evidence="8" id="KW-0645">Protease</keyword>
<dbReference type="Pfam" id="PF16189">
    <property type="entry name" value="Creatinase_N_2"/>
    <property type="match status" value="1"/>
</dbReference>
<sequence length="607" mass="66774">MFQTFDPVSDRSFAGKHLPLLRERLKALGLDGFLVPHEDEYLNEYLPDHAERLMWLTGFSGSAGSAVVLSGKAAAFSDGRYSIQLPAQVDDQHFELLMTHDVTPSDWLRQNAEEGQVIGYDPMLFSEAALKPFQKAAAKKGFTLKPVRPNPIDEAWQDRPDEPTAKINPHPLELAGEDAADKRTRIGEDVAEAGADLALLTSPSSLAWLFNIRGGDVHAAPLPLGRAIIHRDGQAELFVRPEKVTDELRSHLGNEVALHAEAQVDTRLAVLAKEGKSVLVDPGLTPVFYLSAVEEAGGKVVRGADPVSLPRAIKNEAELQGAREAHLRDGAAITEFLRWLSIEAPKETVTEIAAAQRLESFRRETGVLKDISFDTISASGPHGAMAHYRVTSATDRTLKKGELFLIDSGGQYQDGTTDITRVAAIGEPTPEMRERYTLVLKGHIGLARARFPKGTSGHALDALARLPLWMAGLDYDHGTGHGVGSFLSVHEGPQKISKHAIDQALEPGMICSNEPGYYKEGEYGIRIENLVVVTEAAPIEGGDADRSMMGFENLTFAPLERELIESELLTRDEREWVDDYHSQVFDRISEYLTEDTRDWLSSRCRPL</sequence>
<keyword evidence="9" id="KW-1185">Reference proteome</keyword>
<dbReference type="SUPFAM" id="SSF53092">
    <property type="entry name" value="Creatinase/prolidase N-terminal domain"/>
    <property type="match status" value="1"/>
</dbReference>
<evidence type="ECO:0000256" key="1">
    <source>
        <dbReference type="ARBA" id="ARBA00008766"/>
    </source>
</evidence>
<dbReference type="PANTHER" id="PTHR43763">
    <property type="entry name" value="XAA-PRO AMINOPEPTIDASE 1"/>
    <property type="match status" value="1"/>
</dbReference>
<dbReference type="EMBL" id="JANIBC010000002">
    <property type="protein sequence ID" value="MCQ8184590.1"/>
    <property type="molecule type" value="Genomic_DNA"/>
</dbReference>
<organism evidence="8 9">
    <name type="scientific">Parvularcula maris</name>
    <dbReference type="NCBI Taxonomy" id="2965077"/>
    <lineage>
        <taxon>Bacteria</taxon>
        <taxon>Pseudomonadati</taxon>
        <taxon>Pseudomonadota</taxon>
        <taxon>Alphaproteobacteria</taxon>
        <taxon>Parvularculales</taxon>
        <taxon>Parvularculaceae</taxon>
        <taxon>Parvularcula</taxon>
    </lineage>
</organism>
<evidence type="ECO:0000256" key="4">
    <source>
        <dbReference type="SAM" id="MobiDB-lite"/>
    </source>
</evidence>
<feature type="domain" description="Peptidase M24" evidence="5">
    <location>
        <begin position="322"/>
        <end position="535"/>
    </location>
</feature>
<dbReference type="Proteomes" id="UP001142610">
    <property type="component" value="Unassembled WGS sequence"/>
</dbReference>
<comment type="caution">
    <text evidence="8">The sequence shown here is derived from an EMBL/GenBank/DDBJ whole genome shotgun (WGS) entry which is preliminary data.</text>
</comment>
<dbReference type="SUPFAM" id="SSF55920">
    <property type="entry name" value="Creatinase/aminopeptidase"/>
    <property type="match status" value="1"/>
</dbReference>
<dbReference type="PANTHER" id="PTHR43763:SF6">
    <property type="entry name" value="XAA-PRO AMINOPEPTIDASE 1"/>
    <property type="match status" value="1"/>
</dbReference>
<dbReference type="Pfam" id="PF16188">
    <property type="entry name" value="Peptidase_M24_C"/>
    <property type="match status" value="1"/>
</dbReference>
<dbReference type="InterPro" id="IPR029149">
    <property type="entry name" value="Creatin/AminoP/Spt16_N"/>
</dbReference>
<proteinExistence type="inferred from homology"/>
<dbReference type="InterPro" id="IPR032416">
    <property type="entry name" value="Peptidase_M24_C"/>
</dbReference>
<evidence type="ECO:0000256" key="2">
    <source>
        <dbReference type="ARBA" id="ARBA00022723"/>
    </source>
</evidence>
<evidence type="ECO:0000313" key="8">
    <source>
        <dbReference type="EMBL" id="MCQ8184590.1"/>
    </source>
</evidence>
<keyword evidence="2" id="KW-0479">Metal-binding</keyword>
<dbReference type="InterPro" id="IPR000994">
    <property type="entry name" value="Pept_M24"/>
</dbReference>
<dbReference type="GO" id="GO:0005737">
    <property type="term" value="C:cytoplasm"/>
    <property type="evidence" value="ECO:0007669"/>
    <property type="project" value="UniProtKB-ARBA"/>
</dbReference>
<evidence type="ECO:0000259" key="7">
    <source>
        <dbReference type="Pfam" id="PF16188"/>
    </source>
</evidence>
<protein>
    <submittedName>
        <fullName evidence="8">Aminopeptidase P family protein</fullName>
    </submittedName>
</protein>
<dbReference type="GO" id="GO:0070006">
    <property type="term" value="F:metalloaminopeptidase activity"/>
    <property type="evidence" value="ECO:0007669"/>
    <property type="project" value="InterPro"/>
</dbReference>
<dbReference type="Gene3D" id="3.40.350.10">
    <property type="entry name" value="Creatinase/prolidase N-terminal domain"/>
    <property type="match status" value="2"/>
</dbReference>
<dbReference type="GO" id="GO:0046872">
    <property type="term" value="F:metal ion binding"/>
    <property type="evidence" value="ECO:0007669"/>
    <property type="project" value="UniProtKB-KW"/>
</dbReference>
<name>A0A9X2RH64_9PROT</name>
<dbReference type="InterPro" id="IPR036005">
    <property type="entry name" value="Creatinase/aminopeptidase-like"/>
</dbReference>
<dbReference type="AlphaFoldDB" id="A0A9X2RH64"/>
<feature type="domain" description="Creatinase N-terminal" evidence="6">
    <location>
        <begin position="21"/>
        <end position="146"/>
    </location>
</feature>
<evidence type="ECO:0000259" key="6">
    <source>
        <dbReference type="Pfam" id="PF01321"/>
    </source>
</evidence>
<dbReference type="Pfam" id="PF00557">
    <property type="entry name" value="Peptidase_M24"/>
    <property type="match status" value="1"/>
</dbReference>
<feature type="domain" description="Peptidase M24 C-terminal" evidence="7">
    <location>
        <begin position="548"/>
        <end position="607"/>
    </location>
</feature>
<accession>A0A9X2RH64</accession>
<dbReference type="RefSeq" id="WP_256618439.1">
    <property type="nucleotide sequence ID" value="NZ_JANIBC010000002.1"/>
</dbReference>
<dbReference type="CDD" id="cd01085">
    <property type="entry name" value="APP"/>
    <property type="match status" value="1"/>
</dbReference>
<reference evidence="8" key="1">
    <citation type="submission" date="2022-07" db="EMBL/GenBank/DDBJ databases">
        <title>Parvularcula maris sp. nov., an algicidal bacterium isolated from seawater.</title>
        <authorList>
            <person name="Li F."/>
        </authorList>
    </citation>
    <scope>NUCLEOTIDE SEQUENCE</scope>
    <source>
        <strain evidence="8">BGMRC 0090</strain>
    </source>
</reference>
<comment type="similarity">
    <text evidence="1">Belongs to the peptidase M24B family.</text>
</comment>
<dbReference type="FunFam" id="3.90.230.10:FF:000009">
    <property type="entry name" value="xaa-Pro aminopeptidase 2"/>
    <property type="match status" value="1"/>
</dbReference>
<gene>
    <name evidence="8" type="ORF">NOG11_04245</name>
</gene>
<dbReference type="Pfam" id="PF01321">
    <property type="entry name" value="Creatinase_N"/>
    <property type="match status" value="1"/>
</dbReference>
<feature type="region of interest" description="Disordered" evidence="4">
    <location>
        <begin position="149"/>
        <end position="170"/>
    </location>
</feature>
<dbReference type="InterPro" id="IPR050422">
    <property type="entry name" value="X-Pro_aminopeptidase_P"/>
</dbReference>